<evidence type="ECO:0000313" key="3">
    <source>
        <dbReference type="EMBL" id="PYC32354.1"/>
    </source>
</evidence>
<name>A0A9Q6N6L3_9PSED</name>
<dbReference type="AlphaFoldDB" id="A0A9Q6N6L3"/>
<organism evidence="3 4">
    <name type="scientific">Pseudomonas protegens</name>
    <dbReference type="NCBI Taxonomy" id="380021"/>
    <lineage>
        <taxon>Bacteria</taxon>
        <taxon>Pseudomonadati</taxon>
        <taxon>Pseudomonadota</taxon>
        <taxon>Gammaproteobacteria</taxon>
        <taxon>Pseudomonadales</taxon>
        <taxon>Pseudomonadaceae</taxon>
        <taxon>Pseudomonas</taxon>
    </lineage>
</organism>
<sequence length="95" mass="11146">MTRLQWLEIDVRDLGTARELHLALRDALGFPQWYGCNWDAFWDAISGLVDMPLQLRIRGWDSLSQRLPDDARLLEQCLLRLQSQYPAWAADLQFD</sequence>
<proteinExistence type="inferred from homology"/>
<dbReference type="InterPro" id="IPR000468">
    <property type="entry name" value="Barstar"/>
</dbReference>
<comment type="caution">
    <text evidence="3">The sequence shown here is derived from an EMBL/GenBank/DDBJ whole genome shotgun (WGS) entry which is preliminary data.</text>
</comment>
<dbReference type="Proteomes" id="UP000248188">
    <property type="component" value="Unassembled WGS sequence"/>
</dbReference>
<comment type="similarity">
    <text evidence="1">Belongs to the barstar family.</text>
</comment>
<evidence type="ECO:0000313" key="4">
    <source>
        <dbReference type="Proteomes" id="UP000248188"/>
    </source>
</evidence>
<dbReference type="Gene3D" id="3.30.370.10">
    <property type="entry name" value="Barstar-like"/>
    <property type="match status" value="1"/>
</dbReference>
<reference evidence="3 4" key="1">
    <citation type="submission" date="2018-06" db="EMBL/GenBank/DDBJ databases">
        <title>Pseudomonas diversity within urban Lake Michigan freshwaters.</title>
        <authorList>
            <person name="Batrich M."/>
            <person name="Hatzopoulos T."/>
            <person name="Putonti C."/>
        </authorList>
    </citation>
    <scope>NUCLEOTIDE SEQUENCE [LARGE SCALE GENOMIC DNA]</scope>
    <source>
        <strain evidence="3 4">MB-090624</strain>
    </source>
</reference>
<dbReference type="EMBL" id="QJRN01000015">
    <property type="protein sequence ID" value="PYC32354.1"/>
    <property type="molecule type" value="Genomic_DNA"/>
</dbReference>
<accession>A0A9Q6N6L3</accession>
<feature type="domain" description="Barstar (barnase inhibitor)" evidence="2">
    <location>
        <begin position="6"/>
        <end position="85"/>
    </location>
</feature>
<dbReference type="InterPro" id="IPR035905">
    <property type="entry name" value="Barstar-like_sf"/>
</dbReference>
<dbReference type="Pfam" id="PF01337">
    <property type="entry name" value="Barstar"/>
    <property type="match status" value="1"/>
</dbReference>
<gene>
    <name evidence="3" type="ORF">DMX08_22650</name>
</gene>
<dbReference type="CDD" id="cd05140">
    <property type="entry name" value="Barstar_AU1054-like"/>
    <property type="match status" value="1"/>
</dbReference>
<dbReference type="SUPFAM" id="SSF52038">
    <property type="entry name" value="Barstar-related"/>
    <property type="match status" value="1"/>
</dbReference>
<protein>
    <submittedName>
        <fullName evidence="3">Ribonuclease inhibitor</fullName>
    </submittedName>
</protein>
<evidence type="ECO:0000259" key="2">
    <source>
        <dbReference type="Pfam" id="PF01337"/>
    </source>
</evidence>
<dbReference type="RefSeq" id="WP_110595857.1">
    <property type="nucleotide sequence ID" value="NZ_CP063455.1"/>
</dbReference>
<evidence type="ECO:0000256" key="1">
    <source>
        <dbReference type="ARBA" id="ARBA00006845"/>
    </source>
</evidence>